<keyword evidence="3" id="KW-1185">Reference proteome</keyword>
<organism evidence="2 3">
    <name type="scientific">Sphingopyxis witflariensis</name>
    <dbReference type="NCBI Taxonomy" id="173675"/>
    <lineage>
        <taxon>Bacteria</taxon>
        <taxon>Pseudomonadati</taxon>
        <taxon>Pseudomonadota</taxon>
        <taxon>Alphaproteobacteria</taxon>
        <taxon>Sphingomonadales</taxon>
        <taxon>Sphingomonadaceae</taxon>
        <taxon>Sphingopyxis</taxon>
    </lineage>
</organism>
<gene>
    <name evidence="2" type="ORF">CDQ91_19170</name>
    <name evidence="1" type="ORF">CDQ91_20160</name>
</gene>
<dbReference type="Proteomes" id="UP000197097">
    <property type="component" value="Unassembled WGS sequence"/>
</dbReference>
<evidence type="ECO:0000313" key="3">
    <source>
        <dbReference type="Proteomes" id="UP000197097"/>
    </source>
</evidence>
<name>A0A246JGC7_9SPHN</name>
<dbReference type="OrthoDB" id="7450390at2"/>
<dbReference type="RefSeq" id="WP_088474322.1">
    <property type="nucleotide sequence ID" value="NZ_NISJ01000015.1"/>
</dbReference>
<proteinExistence type="predicted"/>
<dbReference type="AlphaFoldDB" id="A0A246JGC7"/>
<dbReference type="NCBIfam" id="NF047838">
    <property type="entry name" value="SCO4402_fam"/>
    <property type="match status" value="1"/>
</dbReference>
<evidence type="ECO:0000313" key="1">
    <source>
        <dbReference type="EMBL" id="OWQ90606.1"/>
    </source>
</evidence>
<reference evidence="2" key="2">
    <citation type="submission" date="2017-06" db="EMBL/GenBank/DDBJ databases">
        <authorList>
            <person name="Kim H.J."/>
            <person name="Triplett B.A."/>
        </authorList>
    </citation>
    <scope>NUCLEOTIDE SEQUENCE</scope>
    <source>
        <strain evidence="2">DSM 14551</strain>
    </source>
</reference>
<reference evidence="2 3" key="1">
    <citation type="journal article" date="2002" name="Int. J. Syst. Evol. Microbiol.">
        <title>Sphingopyxis witflariensis sp. nov., isolated from activated sludge.</title>
        <authorList>
            <person name="Kampfer P."/>
            <person name="Witzenberger R."/>
            <person name="Denner E.B."/>
            <person name="Busse H.J."/>
            <person name="Neef A."/>
        </authorList>
    </citation>
    <scope>NUCLEOTIDE SEQUENCE [LARGE SCALE GENOMIC DNA]</scope>
    <source>
        <strain evidence="2 3">DSM 14551</strain>
    </source>
</reference>
<dbReference type="EMBL" id="NISJ01000015">
    <property type="protein sequence ID" value="OWQ91669.1"/>
    <property type="molecule type" value="Genomic_DNA"/>
</dbReference>
<evidence type="ECO:0000313" key="2">
    <source>
        <dbReference type="EMBL" id="OWQ91669.1"/>
    </source>
</evidence>
<comment type="caution">
    <text evidence="2">The sequence shown here is derived from an EMBL/GenBank/DDBJ whole genome shotgun (WGS) entry which is preliminary data.</text>
</comment>
<dbReference type="EMBL" id="NISJ01000020">
    <property type="protein sequence ID" value="OWQ90606.1"/>
    <property type="molecule type" value="Genomic_DNA"/>
</dbReference>
<protein>
    <submittedName>
        <fullName evidence="2">Uncharacterized protein</fullName>
    </submittedName>
</protein>
<accession>A0A246JGC7</accession>
<dbReference type="InterPro" id="IPR057705">
    <property type="entry name" value="DUF7945"/>
</dbReference>
<sequence>MTDNHSFLPASIANPDKRQELILYLKDLAAEDPEELWRNEREQGLVSDIDQICHFFFDDNDFDEGAVGYSLLDVNEVEAIGEVKALLDAMLVDLPKGDDAAFVSHHLWPRLRAKAQEAQSAFEARS</sequence>